<evidence type="ECO:0000313" key="9">
    <source>
        <dbReference type="Proteomes" id="UP000219440"/>
    </source>
</evidence>
<dbReference type="InterPro" id="IPR038417">
    <property type="entry name" value="Alpga-gal_N_sf"/>
</dbReference>
<evidence type="ECO:0000313" key="8">
    <source>
        <dbReference type="EMBL" id="SOE61084.1"/>
    </source>
</evidence>
<comment type="catalytic activity">
    <reaction evidence="1">
        <text>Hydrolysis of terminal, non-reducing alpha-D-galactose residues in alpha-D-galactosides, including galactose oligosaccharides, galactomannans and galactolipids.</text>
        <dbReference type="EC" id="3.2.1.22"/>
    </reaction>
</comment>
<dbReference type="FunFam" id="3.20.20.70:FF:000118">
    <property type="entry name" value="Alpha-galactosidase"/>
    <property type="match status" value="1"/>
</dbReference>
<feature type="domain" description="Glycosyl hydrolase family 36 C-terminal" evidence="6">
    <location>
        <begin position="606"/>
        <end position="693"/>
    </location>
</feature>
<evidence type="ECO:0000256" key="3">
    <source>
        <dbReference type="ARBA" id="ARBA00022801"/>
    </source>
</evidence>
<dbReference type="Pfam" id="PF16875">
    <property type="entry name" value="Glyco_hydro_36N"/>
    <property type="match status" value="1"/>
</dbReference>
<dbReference type="Gene3D" id="2.70.98.60">
    <property type="entry name" value="alpha-galactosidase from lactobacil brevis"/>
    <property type="match status" value="1"/>
</dbReference>
<keyword evidence="4" id="KW-0326">Glycosidase</keyword>
<evidence type="ECO:0000256" key="5">
    <source>
        <dbReference type="SAM" id="MobiDB-lite"/>
    </source>
</evidence>
<dbReference type="CDD" id="cd14791">
    <property type="entry name" value="GH36"/>
    <property type="match status" value="1"/>
</dbReference>
<dbReference type="EMBL" id="OCST01000002">
    <property type="protein sequence ID" value="SOE61084.1"/>
    <property type="molecule type" value="Genomic_DNA"/>
</dbReference>
<dbReference type="SUPFAM" id="SSF51445">
    <property type="entry name" value="(Trans)glycosidases"/>
    <property type="match status" value="1"/>
</dbReference>
<dbReference type="Pfam" id="PF16874">
    <property type="entry name" value="Glyco_hydro_36C"/>
    <property type="match status" value="1"/>
</dbReference>
<dbReference type="Pfam" id="PF02065">
    <property type="entry name" value="Melibiase"/>
    <property type="match status" value="1"/>
</dbReference>
<protein>
    <recommendedName>
        <fullName evidence="2">alpha-galactosidase</fullName>
        <ecNumber evidence="2">3.2.1.22</ecNumber>
    </recommendedName>
</protein>
<dbReference type="GO" id="GO:0016052">
    <property type="term" value="P:carbohydrate catabolic process"/>
    <property type="evidence" value="ECO:0007669"/>
    <property type="project" value="InterPro"/>
</dbReference>
<keyword evidence="9" id="KW-1185">Reference proteome</keyword>
<dbReference type="InterPro" id="IPR031704">
    <property type="entry name" value="Glyco_hydro_36_N"/>
</dbReference>
<dbReference type="EC" id="3.2.1.22" evidence="2"/>
<feature type="region of interest" description="Disordered" evidence="5">
    <location>
        <begin position="180"/>
        <end position="199"/>
    </location>
</feature>
<evidence type="ECO:0000256" key="4">
    <source>
        <dbReference type="ARBA" id="ARBA00023295"/>
    </source>
</evidence>
<name>A0A2C8ZAJ4_9MICO</name>
<evidence type="ECO:0000256" key="1">
    <source>
        <dbReference type="ARBA" id="ARBA00001255"/>
    </source>
</evidence>
<dbReference type="PANTHER" id="PTHR43053:SF3">
    <property type="entry name" value="ALPHA-GALACTOSIDASE C-RELATED"/>
    <property type="match status" value="1"/>
</dbReference>
<dbReference type="InterPro" id="IPR017853">
    <property type="entry name" value="GH"/>
</dbReference>
<dbReference type="PANTHER" id="PTHR43053">
    <property type="entry name" value="GLYCOSIDASE FAMILY 31"/>
    <property type="match status" value="1"/>
</dbReference>
<organism evidence="8 9">
    <name type="scientific">Salinibacterium xinjiangense</name>
    <dbReference type="NCBI Taxonomy" id="386302"/>
    <lineage>
        <taxon>Bacteria</taxon>
        <taxon>Bacillati</taxon>
        <taxon>Actinomycetota</taxon>
        <taxon>Actinomycetes</taxon>
        <taxon>Micrococcales</taxon>
        <taxon>Microbacteriaceae</taxon>
        <taxon>Salinibacterium</taxon>
    </lineage>
</organism>
<dbReference type="InterPro" id="IPR050985">
    <property type="entry name" value="Alpha-glycosidase_related"/>
</dbReference>
<gene>
    <name evidence="8" type="ORF">SAMN06296378_1202</name>
</gene>
<evidence type="ECO:0000259" key="6">
    <source>
        <dbReference type="Pfam" id="PF16874"/>
    </source>
</evidence>
<dbReference type="InterPro" id="IPR002252">
    <property type="entry name" value="Glyco_hydro_36"/>
</dbReference>
<dbReference type="InterPro" id="IPR013785">
    <property type="entry name" value="Aldolase_TIM"/>
</dbReference>
<dbReference type="PRINTS" id="PR00743">
    <property type="entry name" value="GLHYDRLASE36"/>
</dbReference>
<proteinExistence type="predicted"/>
<dbReference type="Gene3D" id="3.20.20.70">
    <property type="entry name" value="Aldolase class I"/>
    <property type="match status" value="1"/>
</dbReference>
<dbReference type="GO" id="GO:0004557">
    <property type="term" value="F:alpha-galactosidase activity"/>
    <property type="evidence" value="ECO:0007669"/>
    <property type="project" value="UniProtKB-EC"/>
</dbReference>
<accession>A0A2C8ZAJ4</accession>
<feature type="domain" description="Glycosyl hydrolase family 36 N-terminal" evidence="7">
    <location>
        <begin position="23"/>
        <end position="254"/>
    </location>
</feature>
<dbReference type="OrthoDB" id="9758822at2"/>
<dbReference type="InterPro" id="IPR031705">
    <property type="entry name" value="Glyco_hydro_36_C"/>
</dbReference>
<dbReference type="Proteomes" id="UP000219440">
    <property type="component" value="Unassembled WGS sequence"/>
</dbReference>
<keyword evidence="3" id="KW-0378">Hydrolase</keyword>
<dbReference type="AlphaFoldDB" id="A0A2C8ZAJ4"/>
<evidence type="ECO:0000256" key="2">
    <source>
        <dbReference type="ARBA" id="ARBA00012755"/>
    </source>
</evidence>
<evidence type="ECO:0000259" key="7">
    <source>
        <dbReference type="Pfam" id="PF16875"/>
    </source>
</evidence>
<sequence length="699" mass="75460">MNTIIYLRSPGTSLVLDARGAGVPSFVHWGADLGDLDSTQLAGLAAAQTVAIPPSSIDSPACLSLLPVASEGWSGTPGLSGHRASQTIEPSFILSRVDRPDVRSVIAVLTDSAAGLEATVEIVLSPEGLLVTRTTVTNTGESEFTLGRLGSTLPIPPRAREVLDVTGRWSFERRPQRRELAHGSWSRQTRHGRNGHDSPELLAAGTPGFGFRAGDVWAVHLAFSGDHDLYAESHPTGQAVLGAAELLAPGEVILAAGESYVSPQVLAAWSAVGLDGISERFHAWARRRRPLGPRPVILNTWEAVYFDHDLERLRSLASVAASVGVERFVLDDGWMTGRTDATRALGDWTVDPERWPQGLAPIIDHVHSLGMDFGLWVEPEMVSLDSEMARAHPEWVLTGSPRRLPQPWRNQFVLDLANPDAYDSVLAQLCALLDRYDIAYLKWDQNRDLLGGSAHRQTLATWRLLAELNDRYPSLEIESCSSGGGRTDLGVLQFTDRVWASDTNDPVERQRIQRYTSIVLPPGVIGSHLGATIAHTTGRQTDLGFRLATAFFGSAGIEWDLTKSSPEELASVTLWIAAYKQHRAVLHSGTVVRADSADAALELHGVVAADLSEAIFAAVCLEAPRDAVSTGLILPGLDPHADYRVEPLDLGATVQYFHGIPPWLAAGGTTLPGLVLGSIGLAWPPLQAQQALVLRVVRL</sequence>
<reference evidence="8 9" key="1">
    <citation type="submission" date="2017-09" db="EMBL/GenBank/DDBJ databases">
        <authorList>
            <person name="Ehlers B."/>
            <person name="Leendertz F.H."/>
        </authorList>
    </citation>
    <scope>NUCLEOTIDE SEQUENCE [LARGE SCALE GENOMIC DNA]</scope>
    <source>
        <strain evidence="8 9">CGMCC 1.05381</strain>
    </source>
</reference>